<gene>
    <name evidence="3" type="ORF">PK35_10250</name>
</gene>
<dbReference type="STRING" id="1382798.PK35_10250"/>
<dbReference type="AlphaFoldDB" id="A0A0D7W0A8"/>
<dbReference type="Proteomes" id="UP000032361">
    <property type="component" value="Unassembled WGS sequence"/>
</dbReference>
<keyword evidence="4" id="KW-1185">Reference proteome</keyword>
<dbReference type="OrthoDB" id="1351620at2"/>
<evidence type="ECO:0000256" key="1">
    <source>
        <dbReference type="SAM" id="SignalP"/>
    </source>
</evidence>
<dbReference type="Gene3D" id="2.40.128.490">
    <property type="entry name" value="Uncharacterised protein PF14869, DUF4488"/>
    <property type="match status" value="1"/>
</dbReference>
<comment type="caution">
    <text evidence="3">The sequence shown here is derived from an EMBL/GenBank/DDBJ whole genome shotgun (WGS) entry which is preliminary data.</text>
</comment>
<name>A0A0D7W0A8_9FLAO</name>
<dbReference type="EMBL" id="JTDV01000008">
    <property type="protein sequence ID" value="KJD32575.1"/>
    <property type="molecule type" value="Genomic_DNA"/>
</dbReference>
<organism evidence="3 4">
    <name type="scientific">Neotamlana nanhaiensis</name>
    <dbReference type="NCBI Taxonomy" id="1382798"/>
    <lineage>
        <taxon>Bacteria</taxon>
        <taxon>Pseudomonadati</taxon>
        <taxon>Bacteroidota</taxon>
        <taxon>Flavobacteriia</taxon>
        <taxon>Flavobacteriales</taxon>
        <taxon>Flavobacteriaceae</taxon>
        <taxon>Neotamlana</taxon>
    </lineage>
</organism>
<accession>A0A0D7W0A8</accession>
<evidence type="ECO:0000313" key="3">
    <source>
        <dbReference type="EMBL" id="KJD32575.1"/>
    </source>
</evidence>
<evidence type="ECO:0000259" key="2">
    <source>
        <dbReference type="Pfam" id="PF14869"/>
    </source>
</evidence>
<reference evidence="3 4" key="1">
    <citation type="journal article" date="2015" name="Antonie Van Leeuwenhoek">
        <title>Tamlana nanhaiensis sp. nov., isolated from surface seawater collected from the South China Sea.</title>
        <authorList>
            <person name="Liu X."/>
            <person name="Lai Q."/>
            <person name="Du Y."/>
            <person name="Li G."/>
            <person name="Sun F."/>
            <person name="Shao Z."/>
        </authorList>
    </citation>
    <scope>NUCLEOTIDE SEQUENCE [LARGE SCALE GENOMIC DNA]</scope>
    <source>
        <strain evidence="3 4">FHC16</strain>
    </source>
</reference>
<feature type="domain" description="DUF4488" evidence="2">
    <location>
        <begin position="35"/>
        <end position="147"/>
    </location>
</feature>
<dbReference type="PATRIC" id="fig|1382798.3.peg.3401"/>
<feature type="signal peptide" evidence="1">
    <location>
        <begin position="1"/>
        <end position="23"/>
    </location>
</feature>
<sequence length="152" mass="17224">MIIKPLQYLFTASICLSSLLSLAQGEQIHIPTSKSIVGIWQQFVTVKSASGEVKDYFTGNYKVVNPDGTYYTFVNSIKGTSIGQYGTYKITSDSTLTEHIAELYLNPYYSGKDSFIKYHLPNANTLNLTFSFDGEQWNHETWKRVPPHKPKN</sequence>
<protein>
    <recommendedName>
        <fullName evidence="2">DUF4488 domain-containing protein</fullName>
    </recommendedName>
</protein>
<feature type="chain" id="PRO_5002325110" description="DUF4488 domain-containing protein" evidence="1">
    <location>
        <begin position="24"/>
        <end position="152"/>
    </location>
</feature>
<proteinExistence type="predicted"/>
<evidence type="ECO:0000313" key="4">
    <source>
        <dbReference type="Proteomes" id="UP000032361"/>
    </source>
</evidence>
<dbReference type="InterPro" id="IPR027991">
    <property type="entry name" value="DUF4488"/>
</dbReference>
<dbReference type="Pfam" id="PF14869">
    <property type="entry name" value="DUF4488"/>
    <property type="match status" value="1"/>
</dbReference>
<dbReference type="RefSeq" id="WP_044626621.1">
    <property type="nucleotide sequence ID" value="NZ_JTDV01000008.1"/>
</dbReference>
<keyword evidence="1" id="KW-0732">Signal</keyword>